<proteinExistence type="predicted"/>
<feature type="chain" id="PRO_5020586280" description="Phosphate-selective porin O/P" evidence="1">
    <location>
        <begin position="22"/>
        <end position="410"/>
    </location>
</feature>
<dbReference type="AlphaFoldDB" id="A0A4R1LQR0"/>
<evidence type="ECO:0000313" key="3">
    <source>
        <dbReference type="Proteomes" id="UP000294616"/>
    </source>
</evidence>
<feature type="signal peptide" evidence="1">
    <location>
        <begin position="1"/>
        <end position="21"/>
    </location>
</feature>
<dbReference type="Gene3D" id="2.40.160.10">
    <property type="entry name" value="Porin"/>
    <property type="match status" value="1"/>
</dbReference>
<reference evidence="2 3" key="1">
    <citation type="submission" date="2019-03" db="EMBL/GenBank/DDBJ databases">
        <title>Genomic Encyclopedia of Archaeal and Bacterial Type Strains, Phase II (KMG-II): from individual species to whole genera.</title>
        <authorList>
            <person name="Goeker M."/>
        </authorList>
    </citation>
    <scope>NUCLEOTIDE SEQUENCE [LARGE SCALE GENOMIC DNA]</scope>
    <source>
        <strain evidence="2 3">DSM 22554</strain>
    </source>
</reference>
<organism evidence="2 3">
    <name type="scientific">Albibacterium bauzanense</name>
    <dbReference type="NCBI Taxonomy" id="653929"/>
    <lineage>
        <taxon>Bacteria</taxon>
        <taxon>Pseudomonadati</taxon>
        <taxon>Bacteroidota</taxon>
        <taxon>Sphingobacteriia</taxon>
        <taxon>Sphingobacteriales</taxon>
        <taxon>Sphingobacteriaceae</taxon>
        <taxon>Albibacterium</taxon>
    </lineage>
</organism>
<dbReference type="SUPFAM" id="SSF56935">
    <property type="entry name" value="Porins"/>
    <property type="match status" value="1"/>
</dbReference>
<name>A0A4R1LQR0_9SPHI</name>
<keyword evidence="1" id="KW-0732">Signal</keyword>
<dbReference type="InterPro" id="IPR023614">
    <property type="entry name" value="Porin_dom_sf"/>
</dbReference>
<gene>
    <name evidence="2" type="ORF">C8N28_2571</name>
</gene>
<accession>A0A4R1LQR0</accession>
<sequence>MNNKLYYSIITLLCFTLNSYAQIDSTLIKPGSDTTKRSLMNLEAIHNRPFTNIGNTPAALGGYMESNWQYLSTEGVSEGHQFQFRRLTLFTSATITKRIKFLAEIEFEDGAKEIAIEFAALDIELSPLLNLRGGMIVNPIGAFNENHDGPKWEFTDRPLAMTNMLPATWSTPGFGIYGKKSFNKWMASYEFYLSSGFDNSIIENSENKTFLPATKQNKNRFEESENGTIFTTTKFAVKNNKWGEIGISHMGGIYNKYRDEGIDIDDKRRVNIYAIDFNTQIPNTKTFVTGEFAWVFVDVPETYSQQFGTKQQGGFIDIVQPLYTRKVLDWNNATVNLSVRIEYVDWNKGRFKETGHQIGDEAWSFMPGISFRPSQKSVFRLNYRYLKTRDLFQNTPERTDALIVGISTYF</sequence>
<comment type="caution">
    <text evidence="2">The sequence shown here is derived from an EMBL/GenBank/DDBJ whole genome shotgun (WGS) entry which is preliminary data.</text>
</comment>
<dbReference type="EMBL" id="SMGO01000003">
    <property type="protein sequence ID" value="TCK80817.1"/>
    <property type="molecule type" value="Genomic_DNA"/>
</dbReference>
<evidence type="ECO:0008006" key="4">
    <source>
        <dbReference type="Google" id="ProtNLM"/>
    </source>
</evidence>
<evidence type="ECO:0000256" key="1">
    <source>
        <dbReference type="SAM" id="SignalP"/>
    </source>
</evidence>
<protein>
    <recommendedName>
        <fullName evidence="4">Phosphate-selective porin O/P</fullName>
    </recommendedName>
</protein>
<keyword evidence="3" id="KW-1185">Reference proteome</keyword>
<dbReference type="OrthoDB" id="9768080at2"/>
<evidence type="ECO:0000313" key="2">
    <source>
        <dbReference type="EMBL" id="TCK80817.1"/>
    </source>
</evidence>
<dbReference type="RefSeq" id="WP_132225487.1">
    <property type="nucleotide sequence ID" value="NZ_SMGO01000003.1"/>
</dbReference>
<dbReference type="Proteomes" id="UP000294616">
    <property type="component" value="Unassembled WGS sequence"/>
</dbReference>